<reference evidence="1" key="1">
    <citation type="submission" date="2021-02" db="EMBL/GenBank/DDBJ databases">
        <authorList>
            <person name="Dougan E. K."/>
            <person name="Rhodes N."/>
            <person name="Thang M."/>
            <person name="Chan C."/>
        </authorList>
    </citation>
    <scope>NUCLEOTIDE SEQUENCE</scope>
</reference>
<keyword evidence="2" id="KW-1185">Reference proteome</keyword>
<protein>
    <submittedName>
        <fullName evidence="1">Uncharacterized protein</fullName>
    </submittedName>
</protein>
<proteinExistence type="predicted"/>
<gene>
    <name evidence="1" type="ORF">SNAT2548_LOCUS4938</name>
</gene>
<dbReference type="EMBL" id="CAJNDS010000307">
    <property type="protein sequence ID" value="CAE7041914.1"/>
    <property type="molecule type" value="Genomic_DNA"/>
</dbReference>
<dbReference type="AlphaFoldDB" id="A0A812IJT4"/>
<evidence type="ECO:0000313" key="2">
    <source>
        <dbReference type="Proteomes" id="UP000604046"/>
    </source>
</evidence>
<evidence type="ECO:0000313" key="1">
    <source>
        <dbReference type="EMBL" id="CAE7041914.1"/>
    </source>
</evidence>
<name>A0A812IJT4_9DINO</name>
<accession>A0A812IJT4</accession>
<comment type="caution">
    <text evidence="1">The sequence shown here is derived from an EMBL/GenBank/DDBJ whole genome shotgun (WGS) entry which is preliminary data.</text>
</comment>
<sequence>MNVCATTVASWMEEDVVRRSPWLTLGLAAPQGTVLTRSLAGGDDFEDVFAPIGEPSSSECPSMHKVIAECRQRVLQDALSLDSVDNPFDVAAPRSRSVGARLGASRLHAAWHAVSMWCQCGVNVVSMWCQCGVNVVSMWCRCGVDVVSMWYVVCP</sequence>
<dbReference type="Proteomes" id="UP000604046">
    <property type="component" value="Unassembled WGS sequence"/>
</dbReference>
<organism evidence="1 2">
    <name type="scientific">Symbiodinium natans</name>
    <dbReference type="NCBI Taxonomy" id="878477"/>
    <lineage>
        <taxon>Eukaryota</taxon>
        <taxon>Sar</taxon>
        <taxon>Alveolata</taxon>
        <taxon>Dinophyceae</taxon>
        <taxon>Suessiales</taxon>
        <taxon>Symbiodiniaceae</taxon>
        <taxon>Symbiodinium</taxon>
    </lineage>
</organism>